<organism evidence="1 2">
    <name type="scientific">Candidatus Methylacidiphilum fumarolicum</name>
    <dbReference type="NCBI Taxonomy" id="591154"/>
    <lineage>
        <taxon>Bacteria</taxon>
        <taxon>Pseudomonadati</taxon>
        <taxon>Verrucomicrobiota</taxon>
        <taxon>Methylacidiphilae</taxon>
        <taxon>Methylacidiphilales</taxon>
        <taxon>Methylacidiphilaceae</taxon>
        <taxon>Methylacidiphilum (ex Ratnadevi et al. 2023)</taxon>
    </lineage>
</organism>
<protein>
    <submittedName>
        <fullName evidence="1">Uncharacterized protein</fullName>
    </submittedName>
</protein>
<accession>A0ABM9ID02</accession>
<gene>
    <name evidence="1" type="ORF">MFUM_1199</name>
</gene>
<dbReference type="Proteomes" id="UP001161497">
    <property type="component" value="Chromosome"/>
</dbReference>
<dbReference type="EMBL" id="OX458932">
    <property type="protein sequence ID" value="CAI9085557.1"/>
    <property type="molecule type" value="Genomic_DNA"/>
</dbReference>
<proteinExistence type="predicted"/>
<reference evidence="1" key="1">
    <citation type="submission" date="2023-03" db="EMBL/GenBank/DDBJ databases">
        <authorList>
            <person name="Cremers G."/>
            <person name="Picone N."/>
        </authorList>
    </citation>
    <scope>NUCLEOTIDE SEQUENCE</scope>
    <source>
        <strain evidence="1">Sample_alias</strain>
    </source>
</reference>
<keyword evidence="2" id="KW-1185">Reference proteome</keyword>
<dbReference type="RefSeq" id="WP_045086644.1">
    <property type="nucleotide sequence ID" value="NZ_LXJS01000047.1"/>
</dbReference>
<evidence type="ECO:0000313" key="1">
    <source>
        <dbReference type="EMBL" id="CAI9085557.1"/>
    </source>
</evidence>
<name>A0ABM9ID02_9BACT</name>
<evidence type="ECO:0000313" key="2">
    <source>
        <dbReference type="Proteomes" id="UP001161497"/>
    </source>
</evidence>
<sequence>MNGYCYCHANLVINWPGEPIFAEEVWHADQSKRKQIIAMGIGKGGCLPNGLQRTSGMTTMRTTCG</sequence>